<keyword evidence="5" id="KW-1185">Reference proteome</keyword>
<dbReference type="PANTHER" id="PTHR10063:SF0">
    <property type="entry name" value="TUBERIN"/>
    <property type="match status" value="1"/>
</dbReference>
<accession>A0ABD3PHJ6</accession>
<dbReference type="EMBL" id="JABMIG020000175">
    <property type="protein sequence ID" value="KAL3787434.1"/>
    <property type="molecule type" value="Genomic_DNA"/>
</dbReference>
<organism evidence="4 5">
    <name type="scientific">Cyclotella cryptica</name>
    <dbReference type="NCBI Taxonomy" id="29204"/>
    <lineage>
        <taxon>Eukaryota</taxon>
        <taxon>Sar</taxon>
        <taxon>Stramenopiles</taxon>
        <taxon>Ochrophyta</taxon>
        <taxon>Bacillariophyta</taxon>
        <taxon>Coscinodiscophyceae</taxon>
        <taxon>Thalassiosirophycidae</taxon>
        <taxon>Stephanodiscales</taxon>
        <taxon>Stephanodiscaceae</taxon>
        <taxon>Cyclotella</taxon>
    </lineage>
</organism>
<dbReference type="SUPFAM" id="SSF111347">
    <property type="entry name" value="Rap/Ran-GAP"/>
    <property type="match status" value="1"/>
</dbReference>
<name>A0ABD3PHJ6_9STRA</name>
<evidence type="ECO:0000259" key="3">
    <source>
        <dbReference type="PROSITE" id="PS50085"/>
    </source>
</evidence>
<feature type="compositionally biased region" description="Low complexity" evidence="2">
    <location>
        <begin position="29"/>
        <end position="46"/>
    </location>
</feature>
<feature type="region of interest" description="Disordered" evidence="2">
    <location>
        <begin position="1"/>
        <end position="86"/>
    </location>
</feature>
<dbReference type="Pfam" id="PF02145">
    <property type="entry name" value="Rap_GAP"/>
    <property type="match status" value="1"/>
</dbReference>
<dbReference type="InterPro" id="IPR035974">
    <property type="entry name" value="Rap/Ran-GAP_sf"/>
</dbReference>
<sequence>MPRRTFFRGGSDKKTSRKQHKQDDKALVQQQSKQTRQQVIQQQNGQVDKLQASSSTTGSDPPLNLNGPTRNAPKHSSGGQPYVSHGNTNVKLSQVQENFAYPQQYQSQSFDFQHNEEQMQAPQPYGHNPEQSVVPSVEAATDEIWRCGTGDFRSGSLAVQLLRLAVVTDWEKRQQAAEINNEHITTFSYDPSETFLSLQGAALRFHANFESMRADRVAKMSFREKGDGESSHDADEPDSLEWELTEQAAWEVWEESLRAAAALAHASVGPGWRHQLTLRRQLNREAEFRAMYGSSLQQRNRVFDNFSDVSSVGGISLSSYSFDISNPQSSGRFMSSVHDLMVPDIVETFRVIIPEVLPAAMIRFAASVIDCIQPLRVARSKIVWKEEQSQQQMQSIILRLINDERRWIRRIKRLSDTQRDLAFALFCVDGVSDANRNDASNQQMTGNEWSVPRVHVPMATMICLWLTSCAVGWPVPKLFDEVPCQFEEVLLQPWPCHESPETDAAVDDNPPSEIIVSSRDDSQNTVDQVQRVKFSYWDQLVDASRKDWWYTLRVLRDCSDFVSSGWCPPPSGVGNEIVSLLISIALEGLYLFGSFPRFDTGLQEEQICKERLVACSCAAESLATLKNLAARDVLPLDSIDLLSISLCRLLSQSEKIISSLSKANDESSQSNDTMFEKETFTQLTFVASNSAELLWILLSTESTCCSTCDALLNLIDDELLRENLDSNREDIILTASGAVRALSAALWGDPPSVKGVPLLRYFWELVIDLFGKVLSASSAVQNDLAIAFALEIVLAVRRLVDSEMVYGSGDLCPTEWESFIQALDIGISPWFRSKSSPSNNCELFDEISALFTQIQRFLLKAPDMEYGLHPIVDDDSRNSFHIHILRKCVPQMRGEGATGLGLAAIKSWSCVSYLPCRESAWLNRATSFLAEAFARYDDSCNSSFPGGYVHSPLVRLEALKSLITDRGNNHHHCVDSASVATSVSAETSGTGLSGSIPMLSLFTLTRNLRDLHLELINTLLLPQLIDILAPEYQSADIPTMATTYVSVDDGESEEISPDDYISECIEAEFILRKFAVRVIGLLFKSRSGEGEKRHHFVGLLKHVAVSKPHGIGFWTGLNDDTRGLGERLDLEIFRLRLETIRQLEICLHAPFCELPHTHGTLPTILNATCEIVTFYCSKVAQMDNHADSMLCLAAIIPLARLSCARNGQGIFLARHRVTNMIPECIMSVINDDGWIECCTPMMSRSQSSPIVLVEQCFEKYDDDIAPFVFVRQYQATSKNAGESESLKTHEEPTHKKSRRQSSNSSERSDKTTVDIEPVARVMKHAVRASSRSSIPIGEQKCQATQTGLLSSIRIVCFNTIASFLSHGVSFPSPIEDLDWLDVEAASIDEHVSKSEAIIAFAAILGNAQLSKMHVKENYATIITKTCDALVELALSQMQHPTIVKNACCGLVTMLTSLRKFVRKANKPGSSQTEDVIISGSLVRLIKHMCSLLEHQDSFPDFILIPLINVTRASILCADSFLIPKALRRRIFLACLNMKEQLPWHLHVITFFMLSEIIDLMSSREAGLLLFLALSPGVGKMYADETVIKKDVNQLTPKRTKPLLIDILRCKIANKRLSDAKNQSGISNREPFKVHSQLARKMIAIENFPVELESVHMSAWKCGNTLLTLKMGSRSSLYRGWVEVVLRSPTSTARRLVRVDKQVFSQDPDCLLKFWELLHPRVKHKIEDQKHVTTLHYEQEDSPEVANEVGKSKTFSDALTLIERFDQLLQNDAQSNEIEMAVYKNTGSNIIYSRSDSTSSKRSEISTDATPAFKLTKLKRNISDGDISTTGFNSYDRKGTQLGNDLHSWIGRTFVEHVDGAALVQELEALGFSRASLGIPSACSCSDSALYHEKLKPYTIGSNLTRAIAILDRSTPFQTHRVSLLYGGPLSQKTSHRTTSSNLNDGDQFLLATQASTDFWAFAKELGDIVPVRHLKYFSGGLDTSESSSDGSFAIVWFSCRDESNNIEAPAIVDSMVMFHTVTLMPNKTTNRKRHVGNDIVHIVYGLESETLDVDHERFAISGQFGFVTIYVIPFVCIDMVKISIHLKNGLDESICSALSHLVGSRVVSRKISADIVRTLAQEADLICLSMIEEKLGLVLNIEERFMKINDMNRHLLSKPVKHGS</sequence>
<feature type="compositionally biased region" description="Basic and acidic residues" evidence="2">
    <location>
        <begin position="1284"/>
        <end position="1294"/>
    </location>
</feature>
<evidence type="ECO:0000313" key="5">
    <source>
        <dbReference type="Proteomes" id="UP001516023"/>
    </source>
</evidence>
<protein>
    <recommendedName>
        <fullName evidence="3">Rap-GAP domain-containing protein</fullName>
    </recommendedName>
</protein>
<reference evidence="4 5" key="1">
    <citation type="journal article" date="2020" name="G3 (Bethesda)">
        <title>Improved Reference Genome for Cyclotella cryptica CCMP332, a Model for Cell Wall Morphogenesis, Salinity Adaptation, and Lipid Production in Diatoms (Bacillariophyta).</title>
        <authorList>
            <person name="Roberts W.R."/>
            <person name="Downey K.M."/>
            <person name="Ruck E.C."/>
            <person name="Traller J.C."/>
            <person name="Alverson A.J."/>
        </authorList>
    </citation>
    <scope>NUCLEOTIDE SEQUENCE [LARGE SCALE GENOMIC DNA]</scope>
    <source>
        <strain evidence="4 5">CCMP332</strain>
    </source>
</reference>
<dbReference type="PROSITE" id="PS50085">
    <property type="entry name" value="RAPGAP"/>
    <property type="match status" value="1"/>
</dbReference>
<feature type="domain" description="Rap-GAP" evidence="3">
    <location>
        <begin position="1907"/>
        <end position="2164"/>
    </location>
</feature>
<gene>
    <name evidence="4" type="ORF">HJC23_001831</name>
</gene>
<evidence type="ECO:0000256" key="2">
    <source>
        <dbReference type="SAM" id="MobiDB-lite"/>
    </source>
</evidence>
<keyword evidence="1" id="KW-0343">GTPase activation</keyword>
<proteinExistence type="predicted"/>
<comment type="caution">
    <text evidence="4">The sequence shown here is derived from an EMBL/GenBank/DDBJ whole genome shotgun (WGS) entry which is preliminary data.</text>
</comment>
<dbReference type="Proteomes" id="UP001516023">
    <property type="component" value="Unassembled WGS sequence"/>
</dbReference>
<evidence type="ECO:0000256" key="1">
    <source>
        <dbReference type="ARBA" id="ARBA00022468"/>
    </source>
</evidence>
<dbReference type="InterPro" id="IPR027107">
    <property type="entry name" value="Tuberin/Ral-act_asu"/>
</dbReference>
<feature type="region of interest" description="Disordered" evidence="2">
    <location>
        <begin position="1280"/>
        <end position="1314"/>
    </location>
</feature>
<dbReference type="Gene3D" id="3.40.50.11210">
    <property type="entry name" value="Rap/Ran-GAP"/>
    <property type="match status" value="1"/>
</dbReference>
<evidence type="ECO:0000313" key="4">
    <source>
        <dbReference type="EMBL" id="KAL3787434.1"/>
    </source>
</evidence>
<dbReference type="PANTHER" id="PTHR10063">
    <property type="entry name" value="TUBERIN"/>
    <property type="match status" value="1"/>
</dbReference>
<dbReference type="InterPro" id="IPR000331">
    <property type="entry name" value="Rap/Ran_GAP_dom"/>
</dbReference>
<dbReference type="GO" id="GO:0005096">
    <property type="term" value="F:GTPase activator activity"/>
    <property type="evidence" value="ECO:0007669"/>
    <property type="project" value="UniProtKB-KW"/>
</dbReference>